<reference evidence="1 2" key="1">
    <citation type="submission" date="2014-04" db="EMBL/GenBank/DDBJ databases">
        <authorList>
            <consortium name="DOE Joint Genome Institute"/>
            <person name="Kuo A."/>
            <person name="Kohler A."/>
            <person name="Jargeat P."/>
            <person name="Nagy L.G."/>
            <person name="Floudas D."/>
            <person name="Copeland A."/>
            <person name="Barry K.W."/>
            <person name="Cichocki N."/>
            <person name="Veneault-Fourrey C."/>
            <person name="LaButti K."/>
            <person name="Lindquist E.A."/>
            <person name="Lipzen A."/>
            <person name="Lundell T."/>
            <person name="Morin E."/>
            <person name="Murat C."/>
            <person name="Sun H."/>
            <person name="Tunlid A."/>
            <person name="Henrissat B."/>
            <person name="Grigoriev I.V."/>
            <person name="Hibbett D.S."/>
            <person name="Martin F."/>
            <person name="Nordberg H.P."/>
            <person name="Cantor M.N."/>
            <person name="Hua S.X."/>
        </authorList>
    </citation>
    <scope>NUCLEOTIDE SEQUENCE [LARGE SCALE GENOMIC DNA]</scope>
    <source>
        <strain evidence="1 2">Ve08.2h10</strain>
    </source>
</reference>
<name>A0A0D0D1E4_9AGAM</name>
<sequence length="97" mass="10824">MKFGFHNGESPVFVHRGSCLRCQGHVSRQESCAKDPYHPGPLSSKRRFPRSCHAADVLYLASFTAPNPHSLDTFLFHFSLAAVPLHACHLQLLPSRV</sequence>
<dbReference type="InParanoid" id="A0A0D0D1E4"/>
<dbReference type="Proteomes" id="UP000054538">
    <property type="component" value="Unassembled WGS sequence"/>
</dbReference>
<accession>A0A0D0D1E4</accession>
<reference evidence="2" key="2">
    <citation type="submission" date="2015-01" db="EMBL/GenBank/DDBJ databases">
        <title>Evolutionary Origins and Diversification of the Mycorrhizal Mutualists.</title>
        <authorList>
            <consortium name="DOE Joint Genome Institute"/>
            <consortium name="Mycorrhizal Genomics Consortium"/>
            <person name="Kohler A."/>
            <person name="Kuo A."/>
            <person name="Nagy L.G."/>
            <person name="Floudas D."/>
            <person name="Copeland A."/>
            <person name="Barry K.W."/>
            <person name="Cichocki N."/>
            <person name="Veneault-Fourrey C."/>
            <person name="LaButti K."/>
            <person name="Lindquist E.A."/>
            <person name="Lipzen A."/>
            <person name="Lundell T."/>
            <person name="Morin E."/>
            <person name="Murat C."/>
            <person name="Riley R."/>
            <person name="Ohm R."/>
            <person name="Sun H."/>
            <person name="Tunlid A."/>
            <person name="Henrissat B."/>
            <person name="Grigoriev I.V."/>
            <person name="Hibbett D.S."/>
            <person name="Martin F."/>
        </authorList>
    </citation>
    <scope>NUCLEOTIDE SEQUENCE [LARGE SCALE GENOMIC DNA]</scope>
    <source>
        <strain evidence="2">Ve08.2h10</strain>
    </source>
</reference>
<organism evidence="1 2">
    <name type="scientific">Paxillus rubicundulus Ve08.2h10</name>
    <dbReference type="NCBI Taxonomy" id="930991"/>
    <lineage>
        <taxon>Eukaryota</taxon>
        <taxon>Fungi</taxon>
        <taxon>Dikarya</taxon>
        <taxon>Basidiomycota</taxon>
        <taxon>Agaricomycotina</taxon>
        <taxon>Agaricomycetes</taxon>
        <taxon>Agaricomycetidae</taxon>
        <taxon>Boletales</taxon>
        <taxon>Paxilineae</taxon>
        <taxon>Paxillaceae</taxon>
        <taxon>Paxillus</taxon>
    </lineage>
</organism>
<gene>
    <name evidence="1" type="ORF">PAXRUDRAFT_739271</name>
</gene>
<dbReference type="HOGENOM" id="CLU_2347378_0_0_1"/>
<dbReference type="EMBL" id="KN825717">
    <property type="protein sequence ID" value="KIK81873.1"/>
    <property type="molecule type" value="Genomic_DNA"/>
</dbReference>
<evidence type="ECO:0000313" key="1">
    <source>
        <dbReference type="EMBL" id="KIK81873.1"/>
    </source>
</evidence>
<proteinExistence type="predicted"/>
<evidence type="ECO:0000313" key="2">
    <source>
        <dbReference type="Proteomes" id="UP000054538"/>
    </source>
</evidence>
<keyword evidence="2" id="KW-1185">Reference proteome</keyword>
<protein>
    <submittedName>
        <fullName evidence="1">Uncharacterized protein</fullName>
    </submittedName>
</protein>
<dbReference type="AlphaFoldDB" id="A0A0D0D1E4"/>